<feature type="compositionally biased region" description="Polar residues" evidence="5">
    <location>
        <begin position="785"/>
        <end position="807"/>
    </location>
</feature>
<evidence type="ECO:0000256" key="4">
    <source>
        <dbReference type="PROSITE-ProRule" id="PRU01161"/>
    </source>
</evidence>
<dbReference type="InterPro" id="IPR002641">
    <property type="entry name" value="PNPLA_dom"/>
</dbReference>
<dbReference type="InterPro" id="IPR038196">
    <property type="entry name" value="Med25_PTOV_sf"/>
</dbReference>
<dbReference type="PANTHER" id="PTHR24185:SF1">
    <property type="entry name" value="CALCIUM-INDEPENDENT PHOSPHOLIPASE A2-GAMMA"/>
    <property type="match status" value="1"/>
</dbReference>
<feature type="domain" description="PNPLA" evidence="6">
    <location>
        <begin position="20"/>
        <end position="212"/>
    </location>
</feature>
<dbReference type="GO" id="GO:0019369">
    <property type="term" value="P:arachidonate metabolic process"/>
    <property type="evidence" value="ECO:0007669"/>
    <property type="project" value="TreeGrafter"/>
</dbReference>
<keyword evidence="1" id="KW-0378">Hydrolase</keyword>
<protein>
    <recommendedName>
        <fullName evidence="6">PNPLA domain-containing protein</fullName>
    </recommendedName>
</protein>
<keyword evidence="8" id="KW-1185">Reference proteome</keyword>
<sequence length="838" mass="92723">MAEPVDTGLSILKGPPLNLLSLDGGGIRGVSELLVLDEIMRRVQTHENLPDAPKPCEYFDLIGGTGTGGLVAIMLGRLKMSTTEALRCYNTLSSAVFGATKHFYSNGKFKATTLETEMKKVIVQAGYMTDQKLLDSNAGRHAKGNVFVCSMTSVNLRSPQRFRTYQGLPNQGPDCTIWEAVRATTAVPTVFKAIKIAGPGGFGPDHVRDEAKDLFGSERRIGVLLNIGTGHIGPNGFQLRNGMERALPSELIDVLQNIATDCERVADELAMEYDSDDIYFRFNVLHGAGGISFDEWKKMDEILAHTTSYLRGPEVSRQIDRITTCLCCIQEEGKSDQFTIPAADRLSIMLHKQIFIGNGYRFHSAHYDGKAVAVKIFEGKNAAQNCRTTAEREVKAISKDVEMPPSLESNDSAFPESLPTTDTEISAEDSWDVSPPRREITWENLTDITVTLKDVSRQYQDILESLTFVPFHLEPEMRTAGVYRLVHRCQGYRREEVTLKPIIVDCKVITYVTPALHEKCSICGRDVEEGVFNCICGRPDDGVSPTVKCAKCLAWVHGRCNVDICRMCMSSNVAQPPQSQPQQPAKTPVWQGTLRWRGFDAKGKLVEMQVHVVAFAQNPAECHTNTWPSSFMLTLTAQSAVSTQDLQVWVKKTQPALCTFAAQPRIANPKSNELHYRSLITLLLNKKVYAITGWTRPGGAQDSNVLLFPINAQGLVGAFFLNGIPELPKSTNSNSNPNPVPPMTYIMASLAKLPPEQRNALLDQFAMAQQRARQAQVQQAAAINNNTAGPSGFTPQQPGNHGSLEQRQNLKRTRENDGRTKMRNQRMRVDNTQEAPPQ</sequence>
<dbReference type="SUPFAM" id="SSF52151">
    <property type="entry name" value="FabD/lysophospholipase-like"/>
    <property type="match status" value="1"/>
</dbReference>
<evidence type="ECO:0000313" key="8">
    <source>
        <dbReference type="Proteomes" id="UP000219338"/>
    </source>
</evidence>
<keyword evidence="2" id="KW-0442">Lipid degradation</keyword>
<dbReference type="Gene3D" id="3.40.1090.10">
    <property type="entry name" value="Cytosolic phospholipase A2 catalytic domain"/>
    <property type="match status" value="1"/>
</dbReference>
<dbReference type="InterPro" id="IPR016035">
    <property type="entry name" value="Acyl_Trfase/lysoPLipase"/>
</dbReference>
<gene>
    <name evidence="7" type="ORF">ARMOST_03302</name>
</gene>
<evidence type="ECO:0000256" key="1">
    <source>
        <dbReference type="ARBA" id="ARBA00022801"/>
    </source>
</evidence>
<dbReference type="PROSITE" id="PS51635">
    <property type="entry name" value="PNPLA"/>
    <property type="match status" value="1"/>
</dbReference>
<dbReference type="CDD" id="cd15489">
    <property type="entry name" value="PHD_SF"/>
    <property type="match status" value="1"/>
</dbReference>
<feature type="compositionally biased region" description="Polar residues" evidence="5">
    <location>
        <begin position="407"/>
        <end position="424"/>
    </location>
</feature>
<dbReference type="PANTHER" id="PTHR24185">
    <property type="entry name" value="CALCIUM-INDEPENDENT PHOSPHOLIPASE A2-GAMMA"/>
    <property type="match status" value="1"/>
</dbReference>
<dbReference type="STRING" id="47428.A0A284QUC3"/>
<evidence type="ECO:0000256" key="2">
    <source>
        <dbReference type="ARBA" id="ARBA00022963"/>
    </source>
</evidence>
<accession>A0A284QUC3</accession>
<evidence type="ECO:0000259" key="6">
    <source>
        <dbReference type="PROSITE" id="PS51635"/>
    </source>
</evidence>
<dbReference type="EMBL" id="FUEG01000002">
    <property type="protein sequence ID" value="SJK99991.1"/>
    <property type="molecule type" value="Genomic_DNA"/>
</dbReference>
<organism evidence="7 8">
    <name type="scientific">Armillaria ostoyae</name>
    <name type="common">Armillaria root rot fungus</name>
    <dbReference type="NCBI Taxonomy" id="47428"/>
    <lineage>
        <taxon>Eukaryota</taxon>
        <taxon>Fungi</taxon>
        <taxon>Dikarya</taxon>
        <taxon>Basidiomycota</taxon>
        <taxon>Agaricomycotina</taxon>
        <taxon>Agaricomycetes</taxon>
        <taxon>Agaricomycetidae</taxon>
        <taxon>Agaricales</taxon>
        <taxon>Marasmiineae</taxon>
        <taxon>Physalacriaceae</taxon>
        <taxon>Armillaria</taxon>
    </lineage>
</organism>
<dbReference type="GO" id="GO:0046486">
    <property type="term" value="P:glycerolipid metabolic process"/>
    <property type="evidence" value="ECO:0007669"/>
    <property type="project" value="UniProtKB-ARBA"/>
</dbReference>
<dbReference type="GO" id="GO:0016020">
    <property type="term" value="C:membrane"/>
    <property type="evidence" value="ECO:0007669"/>
    <property type="project" value="TreeGrafter"/>
</dbReference>
<reference evidence="8" key="1">
    <citation type="journal article" date="2017" name="Nat. Ecol. Evol.">
        <title>Genome expansion and lineage-specific genetic innovations in the forest pathogenic fungi Armillaria.</title>
        <authorList>
            <person name="Sipos G."/>
            <person name="Prasanna A.N."/>
            <person name="Walter M.C."/>
            <person name="O'Connor E."/>
            <person name="Balint B."/>
            <person name="Krizsan K."/>
            <person name="Kiss B."/>
            <person name="Hess J."/>
            <person name="Varga T."/>
            <person name="Slot J."/>
            <person name="Riley R."/>
            <person name="Boka B."/>
            <person name="Rigling D."/>
            <person name="Barry K."/>
            <person name="Lee J."/>
            <person name="Mihaltcheva S."/>
            <person name="LaButti K."/>
            <person name="Lipzen A."/>
            <person name="Waldron R."/>
            <person name="Moloney N.M."/>
            <person name="Sperisen C."/>
            <person name="Kredics L."/>
            <person name="Vagvoelgyi C."/>
            <person name="Patrignani A."/>
            <person name="Fitzpatrick D."/>
            <person name="Nagy I."/>
            <person name="Doyle S."/>
            <person name="Anderson J.B."/>
            <person name="Grigoriev I.V."/>
            <person name="Gueldener U."/>
            <person name="Muensterkoetter M."/>
            <person name="Nagy L.G."/>
        </authorList>
    </citation>
    <scope>NUCLEOTIDE SEQUENCE [LARGE SCALE GENOMIC DNA]</scope>
    <source>
        <strain evidence="8">C18/9</strain>
    </source>
</reference>
<dbReference type="Pfam" id="PF01734">
    <property type="entry name" value="Patatin"/>
    <property type="match status" value="1"/>
</dbReference>
<evidence type="ECO:0000256" key="5">
    <source>
        <dbReference type="SAM" id="MobiDB-lite"/>
    </source>
</evidence>
<dbReference type="GO" id="GO:0047499">
    <property type="term" value="F:calcium-independent phospholipase A2 activity"/>
    <property type="evidence" value="ECO:0007669"/>
    <property type="project" value="TreeGrafter"/>
</dbReference>
<dbReference type="OrthoDB" id="3026831at2759"/>
<feature type="region of interest" description="Disordered" evidence="5">
    <location>
        <begin position="785"/>
        <end position="838"/>
    </location>
</feature>
<evidence type="ECO:0000256" key="3">
    <source>
        <dbReference type="ARBA" id="ARBA00023098"/>
    </source>
</evidence>
<dbReference type="GO" id="GO:0016042">
    <property type="term" value="P:lipid catabolic process"/>
    <property type="evidence" value="ECO:0007669"/>
    <property type="project" value="UniProtKB-KW"/>
</dbReference>
<dbReference type="InterPro" id="IPR011011">
    <property type="entry name" value="Znf_FYVE_PHD"/>
</dbReference>
<keyword evidence="3" id="KW-0443">Lipid metabolism</keyword>
<feature type="region of interest" description="Disordered" evidence="5">
    <location>
        <begin position="405"/>
        <end position="430"/>
    </location>
</feature>
<dbReference type="Proteomes" id="UP000219338">
    <property type="component" value="Unassembled WGS sequence"/>
</dbReference>
<dbReference type="AlphaFoldDB" id="A0A284QUC3"/>
<feature type="short sequence motif" description="GXGXXG" evidence="4">
    <location>
        <begin position="24"/>
        <end position="29"/>
    </location>
</feature>
<proteinExistence type="predicted"/>
<evidence type="ECO:0000313" key="7">
    <source>
        <dbReference type="EMBL" id="SJK99991.1"/>
    </source>
</evidence>
<dbReference type="Gene3D" id="2.40.290.30">
    <property type="entry name" value="Mediator complex subunit 25, ACID domain"/>
    <property type="match status" value="1"/>
</dbReference>
<dbReference type="SUPFAM" id="SSF57903">
    <property type="entry name" value="FYVE/PHD zinc finger"/>
    <property type="match status" value="1"/>
</dbReference>
<name>A0A284QUC3_ARMOS</name>
<comment type="caution">
    <text evidence="4">Lacks conserved residue(s) required for the propagation of feature annotation.</text>
</comment>
<dbReference type="OMA" id="CAKCLAW"/>